<proteinExistence type="predicted"/>
<organism evidence="2 3">
    <name type="scientific">Phycomyces blakesleeanus (strain ATCC 8743b / DSM 1359 / FGSC 10004 / NBRC 33097 / NRRL 1555)</name>
    <dbReference type="NCBI Taxonomy" id="763407"/>
    <lineage>
        <taxon>Eukaryota</taxon>
        <taxon>Fungi</taxon>
        <taxon>Fungi incertae sedis</taxon>
        <taxon>Mucoromycota</taxon>
        <taxon>Mucoromycotina</taxon>
        <taxon>Mucoromycetes</taxon>
        <taxon>Mucorales</taxon>
        <taxon>Phycomycetaceae</taxon>
        <taxon>Phycomyces</taxon>
    </lineage>
</organism>
<evidence type="ECO:0000313" key="2">
    <source>
        <dbReference type="EMBL" id="OAD77491.1"/>
    </source>
</evidence>
<dbReference type="RefSeq" id="XP_018295531.1">
    <property type="nucleotide sequence ID" value="XM_018433675.1"/>
</dbReference>
<dbReference type="EMBL" id="KV440974">
    <property type="protein sequence ID" value="OAD77491.1"/>
    <property type="molecule type" value="Genomic_DNA"/>
</dbReference>
<protein>
    <submittedName>
        <fullName evidence="2">Uncharacterized protein</fullName>
    </submittedName>
</protein>
<dbReference type="VEuPathDB" id="FungiDB:PHYBLDRAFT_157773"/>
<name>A0A167P912_PHYB8</name>
<keyword evidence="3" id="KW-1185">Reference proteome</keyword>
<accession>A0A167P912</accession>
<dbReference type="GeneID" id="28994581"/>
<reference evidence="3" key="1">
    <citation type="submission" date="2015-06" db="EMBL/GenBank/DDBJ databases">
        <title>Expansion of signal transduction pathways in fungi by whole-genome duplication.</title>
        <authorList>
            <consortium name="DOE Joint Genome Institute"/>
            <person name="Corrochano L.M."/>
            <person name="Kuo A."/>
            <person name="Marcet-Houben M."/>
            <person name="Polaino S."/>
            <person name="Salamov A."/>
            <person name="Villalobos J.M."/>
            <person name="Alvarez M.I."/>
            <person name="Avalos J."/>
            <person name="Benito E.P."/>
            <person name="Benoit I."/>
            <person name="Burger G."/>
            <person name="Camino L.P."/>
            <person name="Canovas D."/>
            <person name="Cerda-Olmedo E."/>
            <person name="Cheng J.-F."/>
            <person name="Dominguez A."/>
            <person name="Elias M."/>
            <person name="Eslava A.P."/>
            <person name="Glaser F."/>
            <person name="Grimwood J."/>
            <person name="Gutierrez G."/>
            <person name="Heitman J."/>
            <person name="Henrissat B."/>
            <person name="Iturriaga E.A."/>
            <person name="Lang B.F."/>
            <person name="Lavin J.L."/>
            <person name="Lee S."/>
            <person name="Li W."/>
            <person name="Lindquist E."/>
            <person name="Lopez-Garcia S."/>
            <person name="Luque E.M."/>
            <person name="Marcos A.T."/>
            <person name="Martin J."/>
            <person name="McCluskey K."/>
            <person name="Medina H.R."/>
            <person name="Miralles-Duran A."/>
            <person name="Miyazaki A."/>
            <person name="Munoz-Torres E."/>
            <person name="Oguiza J.A."/>
            <person name="Ohm R."/>
            <person name="Olmedo M."/>
            <person name="Orejas M."/>
            <person name="Ortiz-Castellanos L."/>
            <person name="Pisabarro A.G."/>
            <person name="Rodriguez-Romero J."/>
            <person name="Ruiz-Herrera J."/>
            <person name="Ruiz-Vazquez R."/>
            <person name="Sanz C."/>
            <person name="Schackwitz W."/>
            <person name="Schmutz J."/>
            <person name="Shahriari M."/>
            <person name="Shelest E."/>
            <person name="Silva-Franco F."/>
            <person name="Soanes D."/>
            <person name="Syed K."/>
            <person name="Tagua V.G."/>
            <person name="Talbot N.J."/>
            <person name="Thon M."/>
            <person name="De vries R.P."/>
            <person name="Wiebenga A."/>
            <person name="Yadav J.S."/>
            <person name="Braun E.L."/>
            <person name="Baker S."/>
            <person name="Garre V."/>
            <person name="Horwitz B."/>
            <person name="Torres-Martinez S."/>
            <person name="Idnurm A."/>
            <person name="Herrera-Estrella A."/>
            <person name="Gabaldon T."/>
            <person name="Grigoriev I.V."/>
        </authorList>
    </citation>
    <scope>NUCLEOTIDE SEQUENCE [LARGE SCALE GENOMIC DNA]</scope>
    <source>
        <strain evidence="3">NRRL 1555(-)</strain>
    </source>
</reference>
<sequence length="75" mass="8676">MVVVLALMLALVATILEENEKILEFEKRHSKDLVQTIAVPTMIFLYLWPKKAFLCYYSDYARVPGAEWCAEKQPV</sequence>
<dbReference type="InParanoid" id="A0A167P912"/>
<dbReference type="Proteomes" id="UP000077315">
    <property type="component" value="Unassembled WGS sequence"/>
</dbReference>
<gene>
    <name evidence="2" type="ORF">PHYBLDRAFT_157773</name>
</gene>
<evidence type="ECO:0000256" key="1">
    <source>
        <dbReference type="SAM" id="SignalP"/>
    </source>
</evidence>
<keyword evidence="1" id="KW-0732">Signal</keyword>
<feature type="chain" id="PRO_5007891034" evidence="1">
    <location>
        <begin position="18"/>
        <end position="75"/>
    </location>
</feature>
<feature type="signal peptide" evidence="1">
    <location>
        <begin position="1"/>
        <end position="17"/>
    </location>
</feature>
<evidence type="ECO:0000313" key="3">
    <source>
        <dbReference type="Proteomes" id="UP000077315"/>
    </source>
</evidence>
<dbReference type="AlphaFoldDB" id="A0A167P912"/>